<feature type="transmembrane region" description="Helical" evidence="1">
    <location>
        <begin position="29"/>
        <end position="48"/>
    </location>
</feature>
<evidence type="ECO:0000259" key="2">
    <source>
        <dbReference type="PROSITE" id="PS50114"/>
    </source>
</evidence>
<protein>
    <recommendedName>
        <fullName evidence="2">GATA-type domain-containing protein</fullName>
    </recommendedName>
</protein>
<gene>
    <name evidence="3" type="ORF">LMG23994_00788</name>
</gene>
<organism evidence="3 4">
    <name type="scientific">Cupriavidus pinatubonensis</name>
    <dbReference type="NCBI Taxonomy" id="248026"/>
    <lineage>
        <taxon>Bacteria</taxon>
        <taxon>Pseudomonadati</taxon>
        <taxon>Pseudomonadota</taxon>
        <taxon>Betaproteobacteria</taxon>
        <taxon>Burkholderiales</taxon>
        <taxon>Burkholderiaceae</taxon>
        <taxon>Cupriavidus</taxon>
    </lineage>
</organism>
<dbReference type="Proteomes" id="UP000701702">
    <property type="component" value="Unassembled WGS sequence"/>
</dbReference>
<sequence length="109" mass="12564">MNYGVWAFQGACILITAYLAHRRGKNPLLWGALAYVLTVATPFVLLFVTRQKRVTLKQYLERFPHCRMNRGIACAYCNSSSIRLWRYGGLLSNRDQHLCNHCGSYLYDS</sequence>
<evidence type="ECO:0000313" key="4">
    <source>
        <dbReference type="Proteomes" id="UP000701702"/>
    </source>
</evidence>
<keyword evidence="4" id="KW-1185">Reference proteome</keyword>
<evidence type="ECO:0000256" key="1">
    <source>
        <dbReference type="SAM" id="Phobius"/>
    </source>
</evidence>
<comment type="caution">
    <text evidence="3">The sequence shown here is derived from an EMBL/GenBank/DDBJ whole genome shotgun (WGS) entry which is preliminary data.</text>
</comment>
<feature type="domain" description="GATA-type" evidence="2">
    <location>
        <begin position="68"/>
        <end position="109"/>
    </location>
</feature>
<keyword evidence="1" id="KW-1133">Transmembrane helix</keyword>
<dbReference type="EMBL" id="CAJZAF010000003">
    <property type="protein sequence ID" value="CAG9165704.1"/>
    <property type="molecule type" value="Genomic_DNA"/>
</dbReference>
<evidence type="ECO:0000313" key="3">
    <source>
        <dbReference type="EMBL" id="CAG9165704.1"/>
    </source>
</evidence>
<keyword evidence="1" id="KW-0472">Membrane</keyword>
<accession>A0ABM8WEG4</accession>
<dbReference type="InterPro" id="IPR000679">
    <property type="entry name" value="Znf_GATA"/>
</dbReference>
<proteinExistence type="predicted"/>
<dbReference type="PROSITE" id="PS50114">
    <property type="entry name" value="GATA_ZN_FINGER_2"/>
    <property type="match status" value="1"/>
</dbReference>
<keyword evidence="1" id="KW-0812">Transmembrane</keyword>
<name>A0ABM8WEG4_9BURK</name>
<reference evidence="3 4" key="1">
    <citation type="submission" date="2021-08" db="EMBL/GenBank/DDBJ databases">
        <authorList>
            <person name="Peeters C."/>
        </authorList>
    </citation>
    <scope>NUCLEOTIDE SEQUENCE [LARGE SCALE GENOMIC DNA]</scope>
    <source>
        <strain evidence="3 4">LMG 23994</strain>
    </source>
</reference>